<dbReference type="InterPro" id="IPR050229">
    <property type="entry name" value="GlpE_sulfurtransferase"/>
</dbReference>
<evidence type="ECO:0000259" key="1">
    <source>
        <dbReference type="PROSITE" id="PS50206"/>
    </source>
</evidence>
<evidence type="ECO:0000313" key="2">
    <source>
        <dbReference type="EMBL" id="GER58217.1"/>
    </source>
</evidence>
<dbReference type="InterPro" id="IPR036873">
    <property type="entry name" value="Rhodanese-like_dom_sf"/>
</dbReference>
<dbReference type="InterPro" id="IPR001763">
    <property type="entry name" value="Rhodanese-like_dom"/>
</dbReference>
<dbReference type="PANTHER" id="PTHR43031:SF7">
    <property type="entry name" value="NITRIC OXIDE REDUCTASE FLRD-NAD(+) REDUCTASE"/>
    <property type="match status" value="1"/>
</dbReference>
<dbReference type="Proteomes" id="UP000326509">
    <property type="component" value="Unassembled WGS sequence"/>
</dbReference>
<name>A0A5J4J169_9FLAO</name>
<protein>
    <recommendedName>
        <fullName evidence="1">Rhodanese domain-containing protein</fullName>
    </recommendedName>
</protein>
<dbReference type="NCBIfam" id="NF045521">
    <property type="entry name" value="rhoda_near_glyco"/>
    <property type="match status" value="1"/>
</dbReference>
<dbReference type="Gene3D" id="3.40.250.10">
    <property type="entry name" value="Rhodanese-like domain"/>
    <property type="match status" value="1"/>
</dbReference>
<gene>
    <name evidence="2" type="ORF">ULMA_03250</name>
</gene>
<dbReference type="SMART" id="SM00450">
    <property type="entry name" value="RHOD"/>
    <property type="match status" value="1"/>
</dbReference>
<feature type="domain" description="Rhodanese" evidence="1">
    <location>
        <begin position="48"/>
        <end position="139"/>
    </location>
</feature>
<dbReference type="RefSeq" id="WP_151672306.1">
    <property type="nucleotide sequence ID" value="NZ_BKCG01000001.1"/>
</dbReference>
<dbReference type="Pfam" id="PF00581">
    <property type="entry name" value="Rhodanese"/>
    <property type="match status" value="1"/>
</dbReference>
<dbReference type="EMBL" id="BKCG01000001">
    <property type="protein sequence ID" value="GER58217.1"/>
    <property type="molecule type" value="Genomic_DNA"/>
</dbReference>
<sequence length="171" mass="19446">MTKIIITITFLFSVSYGFAQKTLEALLNQYNTQSIPYISVQELRMLQLNSDIAILDSREQNEYEVSHIDGATLIGFNKFSADDISEEIKDKDAPIIVYCSLGIRSEEIGEKLKKAGFTNVKNLYGGIFEWKNNDYPIVNNASVETDSVHTFSKGWSKWLNRGIKVYKTDNN</sequence>
<dbReference type="SUPFAM" id="SSF52821">
    <property type="entry name" value="Rhodanese/Cell cycle control phosphatase"/>
    <property type="match status" value="1"/>
</dbReference>
<organism evidence="2 3">
    <name type="scientific">Patiriisocius marinus</name>
    <dbReference type="NCBI Taxonomy" id="1397112"/>
    <lineage>
        <taxon>Bacteria</taxon>
        <taxon>Pseudomonadati</taxon>
        <taxon>Bacteroidota</taxon>
        <taxon>Flavobacteriia</taxon>
        <taxon>Flavobacteriales</taxon>
        <taxon>Flavobacteriaceae</taxon>
        <taxon>Patiriisocius</taxon>
    </lineage>
</organism>
<dbReference type="PROSITE" id="PS50206">
    <property type="entry name" value="RHODANESE_3"/>
    <property type="match status" value="1"/>
</dbReference>
<dbReference type="AlphaFoldDB" id="A0A5J4J169"/>
<dbReference type="OrthoDB" id="598065at2"/>
<keyword evidence="3" id="KW-1185">Reference proteome</keyword>
<reference evidence="2 3" key="1">
    <citation type="submission" date="2019-08" db="EMBL/GenBank/DDBJ databases">
        <title>Draft genome sequence of Ulvibacter marinus type strain NBRC 109484.</title>
        <authorList>
            <person name="Kawano K."/>
            <person name="Ushijima N."/>
            <person name="Kihara M."/>
            <person name="Itoh H."/>
        </authorList>
    </citation>
    <scope>NUCLEOTIDE SEQUENCE [LARGE SCALE GENOMIC DNA]</scope>
    <source>
        <strain evidence="2 3">NBRC 109484</strain>
    </source>
</reference>
<accession>A0A5J4J169</accession>
<comment type="caution">
    <text evidence="2">The sequence shown here is derived from an EMBL/GenBank/DDBJ whole genome shotgun (WGS) entry which is preliminary data.</text>
</comment>
<dbReference type="PANTHER" id="PTHR43031">
    <property type="entry name" value="FAD-DEPENDENT OXIDOREDUCTASE"/>
    <property type="match status" value="1"/>
</dbReference>
<dbReference type="CDD" id="cd00158">
    <property type="entry name" value="RHOD"/>
    <property type="match status" value="1"/>
</dbReference>
<proteinExistence type="predicted"/>
<evidence type="ECO:0000313" key="3">
    <source>
        <dbReference type="Proteomes" id="UP000326509"/>
    </source>
</evidence>